<dbReference type="Pfam" id="PF04984">
    <property type="entry name" value="Phage_sheath_1"/>
    <property type="match status" value="1"/>
</dbReference>
<dbReference type="PANTHER" id="PTHR35861">
    <property type="match status" value="1"/>
</dbReference>
<comment type="caution">
    <text evidence="4">The sequence shown here is derived from an EMBL/GenBank/DDBJ whole genome shotgun (WGS) entry which is preliminary data.</text>
</comment>
<feature type="domain" description="Tail sheath protein C-terminal" evidence="3">
    <location>
        <begin position="186"/>
        <end position="286"/>
    </location>
</feature>
<feature type="domain" description="Tail sheath protein subtilisin-like" evidence="2">
    <location>
        <begin position="48"/>
        <end position="185"/>
    </location>
</feature>
<sequence length="296" mass="31722">MDSVKVTSPGSGYTEAPTVEFTGGDAPAVPAIPAWPKTKAKAAATIGNTSNAVVAGLVGIAERLRATIIADGPSTNDDAAIAAAGNSGSKRVFLVDPRVMRTGPDGVQKASYSSPVVAGLIAKTDNEIGWWTSPSNKEINGIIGTERAVDFTMGDVSSRANLLNGKNVATIIRESGFRLWGNRTLSSDQKWQYLCVVRTADIISDSLQDAHLWAVDRGITKNYVDDVREGVNAFLRQLKSTGAILGGSCWLDKDLNAPESIASGHVYWDFDFTPVYPAERLTFRSHLVNNYISEIF</sequence>
<evidence type="ECO:0000259" key="2">
    <source>
        <dbReference type="Pfam" id="PF04984"/>
    </source>
</evidence>
<comment type="similarity">
    <text evidence="1">Belongs to the myoviridae tail sheath protein family.</text>
</comment>
<dbReference type="InterPro" id="IPR020287">
    <property type="entry name" value="Tail_sheath_C"/>
</dbReference>
<dbReference type="AlphaFoldDB" id="A0A7V8JNR8"/>
<dbReference type="PANTHER" id="PTHR35861:SF1">
    <property type="entry name" value="PHAGE TAIL SHEATH PROTEIN"/>
    <property type="match status" value="1"/>
</dbReference>
<reference evidence="5" key="1">
    <citation type="journal article" date="2020" name="MBio">
        <title>Horizontal gene transfer to a defensive symbiont with a reduced genome amongst a multipartite beetle microbiome.</title>
        <authorList>
            <person name="Waterworth S.C."/>
            <person name="Florez L.V."/>
            <person name="Rees E.R."/>
            <person name="Hertweck C."/>
            <person name="Kaltenpoth M."/>
            <person name="Kwan J.C."/>
        </authorList>
    </citation>
    <scope>NUCLEOTIDE SEQUENCE [LARGE SCALE GENOMIC DNA]</scope>
</reference>
<proteinExistence type="inferred from homology"/>
<evidence type="ECO:0000259" key="3">
    <source>
        <dbReference type="Pfam" id="PF17482"/>
    </source>
</evidence>
<protein>
    <submittedName>
        <fullName evidence="4">Putative prophage major tail sheath protein</fullName>
    </submittedName>
</protein>
<dbReference type="InterPro" id="IPR052042">
    <property type="entry name" value="Tail_sheath_structural"/>
</dbReference>
<evidence type="ECO:0000313" key="5">
    <source>
        <dbReference type="Proteomes" id="UP000487117"/>
    </source>
</evidence>
<accession>A0A7V8JNR8</accession>
<evidence type="ECO:0000313" key="4">
    <source>
        <dbReference type="EMBL" id="KAF1017666.1"/>
    </source>
</evidence>
<organism evidence="4 5">
    <name type="scientific">Stenotrophomonas maltophilia</name>
    <name type="common">Pseudomonas maltophilia</name>
    <name type="synonym">Xanthomonas maltophilia</name>
    <dbReference type="NCBI Taxonomy" id="40324"/>
    <lineage>
        <taxon>Bacteria</taxon>
        <taxon>Pseudomonadati</taxon>
        <taxon>Pseudomonadota</taxon>
        <taxon>Gammaproteobacteria</taxon>
        <taxon>Lysobacterales</taxon>
        <taxon>Lysobacteraceae</taxon>
        <taxon>Stenotrophomonas</taxon>
        <taxon>Stenotrophomonas maltophilia group</taxon>
    </lineage>
</organism>
<dbReference type="Proteomes" id="UP000487117">
    <property type="component" value="Unassembled WGS sequence"/>
</dbReference>
<evidence type="ECO:0000256" key="1">
    <source>
        <dbReference type="ARBA" id="ARBA00008005"/>
    </source>
</evidence>
<name>A0A7V8JNR8_STEMA</name>
<gene>
    <name evidence="4" type="primary">gpFI_1</name>
    <name evidence="4" type="ORF">GAK31_00934</name>
</gene>
<dbReference type="InterPro" id="IPR035089">
    <property type="entry name" value="Phage_sheath_subtilisin"/>
</dbReference>
<dbReference type="Pfam" id="PF17482">
    <property type="entry name" value="Phage_sheath_1C"/>
    <property type="match status" value="1"/>
</dbReference>
<dbReference type="EMBL" id="WNDS01000001">
    <property type="protein sequence ID" value="KAF1017666.1"/>
    <property type="molecule type" value="Genomic_DNA"/>
</dbReference>